<dbReference type="Gene3D" id="3.40.190.10">
    <property type="entry name" value="Periplasmic binding protein-like II"/>
    <property type="match status" value="2"/>
</dbReference>
<feature type="region of interest" description="Disordered" evidence="6">
    <location>
        <begin position="22"/>
        <end position="53"/>
    </location>
</feature>
<sequence length="439" mass="47061">MKKKVLSVLLCTAMTASALAGCGGSGTSGTEAPRTTGGEAVTEAAGNTGDKAGTDKAKIRMTYWNSEDTMKAMLDYLAETLPDVEIEYQFIDNSNYDTIVDTQLSAGEGPDIICESPGSSLKHARLGYLEPLNDLGAKYSSAGTSVYSYDGSIYALPGISWFEGIYYNKALFEENGIALPTTFDEYISVCREFKEKGITPLAAGLKSWEPMLKNSMAFVTAEYLSTDAGKNFGSDYREGKAKMEGTWDPYVEKWSEMITEGVYTTDMTGIDHDQALEQFATGGAAMFCSGPWDLDTITSKNPDLQIDMMPFYGTARSDGWLIGGPGCGFAVNSSSSNKEAAMKVVEAISTVEGQKALWENNQGGSSYLEGASFDLPDAYEGVSGTLAAGNVYCPWNEWGAAAGAHETYGTEMQSYLLGSQDLKTTLSNVDAAVAELLEK</sequence>
<evidence type="ECO:0000256" key="1">
    <source>
        <dbReference type="ARBA" id="ARBA00022475"/>
    </source>
</evidence>
<keyword evidence="5" id="KW-0449">Lipoprotein</keyword>
<dbReference type="EMBL" id="BQNJ01000002">
    <property type="protein sequence ID" value="GKH03116.1"/>
    <property type="molecule type" value="Genomic_DNA"/>
</dbReference>
<evidence type="ECO:0000256" key="3">
    <source>
        <dbReference type="ARBA" id="ARBA00023136"/>
    </source>
</evidence>
<keyword evidence="3" id="KW-0472">Membrane</keyword>
<dbReference type="EMBL" id="WNME01000019">
    <property type="protein sequence ID" value="MUB65878.1"/>
    <property type="molecule type" value="Genomic_DNA"/>
</dbReference>
<name>A0A174W9U2_9FIRM</name>
<keyword evidence="4" id="KW-0564">Palmitate</keyword>
<evidence type="ECO:0000313" key="10">
    <source>
        <dbReference type="Proteomes" id="UP000434223"/>
    </source>
</evidence>
<reference evidence="8" key="2">
    <citation type="submission" date="2022-01" db="EMBL/GenBank/DDBJ databases">
        <title>Novel bile acid biosynthetic pathways are enriched in the microbiome of centenarians.</title>
        <authorList>
            <person name="Sato Y."/>
            <person name="Atarashi K."/>
            <person name="Plichta R.D."/>
            <person name="Arai Y."/>
            <person name="Sasajima S."/>
            <person name="Kearney M.S."/>
            <person name="Suda W."/>
            <person name="Takeshita K."/>
            <person name="Sasaki T."/>
            <person name="Okamoto S."/>
            <person name="Skelly N.A."/>
            <person name="Okamura Y."/>
            <person name="Vlamakis H."/>
            <person name="Li Y."/>
            <person name="Tanoue T."/>
            <person name="Takei H."/>
            <person name="Nittono H."/>
            <person name="Narushima S."/>
            <person name="Irie J."/>
            <person name="Itoh H."/>
            <person name="Moriya K."/>
            <person name="Sugiura Y."/>
            <person name="Suematsu M."/>
            <person name="Moritoki N."/>
            <person name="Shibata S."/>
            <person name="Littman R.D."/>
            <person name="Fischbach A.M."/>
            <person name="Uwamino Y."/>
            <person name="Inoue T."/>
            <person name="Honda A."/>
            <person name="Hattori M."/>
            <person name="Murai T."/>
            <person name="Xavier J.R."/>
            <person name="Hirose N."/>
            <person name="Honda K."/>
        </authorList>
    </citation>
    <scope>NUCLEOTIDE SEQUENCE</scope>
    <source>
        <strain evidence="8">CE91-St55</strain>
    </source>
</reference>
<dbReference type="Pfam" id="PF01547">
    <property type="entry name" value="SBP_bac_1"/>
    <property type="match status" value="1"/>
</dbReference>
<dbReference type="InterPro" id="IPR050490">
    <property type="entry name" value="Bact_solute-bd_prot1"/>
</dbReference>
<evidence type="ECO:0000256" key="2">
    <source>
        <dbReference type="ARBA" id="ARBA00022729"/>
    </source>
</evidence>
<gene>
    <name evidence="8" type="ORF">CE91St55_50970</name>
    <name evidence="9" type="ORF">GNE07_22905</name>
</gene>
<dbReference type="PROSITE" id="PS51257">
    <property type="entry name" value="PROKAR_LIPOPROTEIN"/>
    <property type="match status" value="1"/>
</dbReference>
<dbReference type="InterPro" id="IPR006059">
    <property type="entry name" value="SBP"/>
</dbReference>
<protein>
    <submittedName>
        <fullName evidence="9">Extracellular solute-binding protein</fullName>
    </submittedName>
</protein>
<dbReference type="GeneID" id="93149337"/>
<dbReference type="Proteomes" id="UP001055091">
    <property type="component" value="Unassembled WGS sequence"/>
</dbReference>
<evidence type="ECO:0000256" key="7">
    <source>
        <dbReference type="SAM" id="SignalP"/>
    </source>
</evidence>
<proteinExistence type="predicted"/>
<evidence type="ECO:0000313" key="8">
    <source>
        <dbReference type="EMBL" id="GKH03116.1"/>
    </source>
</evidence>
<evidence type="ECO:0000313" key="11">
    <source>
        <dbReference type="Proteomes" id="UP001055091"/>
    </source>
</evidence>
<evidence type="ECO:0000256" key="4">
    <source>
        <dbReference type="ARBA" id="ARBA00023139"/>
    </source>
</evidence>
<dbReference type="PANTHER" id="PTHR43649:SF33">
    <property type="entry name" value="POLYGALACTURONAN_RHAMNOGALACTURONAN-BINDING PROTEIN YTCQ"/>
    <property type="match status" value="1"/>
</dbReference>
<evidence type="ECO:0000256" key="5">
    <source>
        <dbReference type="ARBA" id="ARBA00023288"/>
    </source>
</evidence>
<dbReference type="OrthoDB" id="2666023at2"/>
<keyword evidence="1" id="KW-1003">Cell membrane</keyword>
<evidence type="ECO:0000256" key="6">
    <source>
        <dbReference type="SAM" id="MobiDB-lite"/>
    </source>
</evidence>
<keyword evidence="2 7" id="KW-0732">Signal</keyword>
<reference evidence="9 10" key="1">
    <citation type="submission" date="2019-09" db="EMBL/GenBank/DDBJ databases">
        <title>Draft genome sequencing of Hungatella hathewayi 123Y-2.</title>
        <authorList>
            <person name="Lv Q."/>
            <person name="Li S."/>
        </authorList>
    </citation>
    <scope>NUCLEOTIDE SEQUENCE [LARGE SCALE GENOMIC DNA]</scope>
    <source>
        <strain evidence="9 10">123Y-2</strain>
    </source>
</reference>
<dbReference type="SUPFAM" id="SSF53850">
    <property type="entry name" value="Periplasmic binding protein-like II"/>
    <property type="match status" value="1"/>
</dbReference>
<evidence type="ECO:0000313" key="9">
    <source>
        <dbReference type="EMBL" id="MUB65878.1"/>
    </source>
</evidence>
<feature type="chain" id="PRO_5042683825" evidence="7">
    <location>
        <begin position="21"/>
        <end position="439"/>
    </location>
</feature>
<dbReference type="Proteomes" id="UP000434223">
    <property type="component" value="Unassembled WGS sequence"/>
</dbReference>
<dbReference type="PANTHER" id="PTHR43649">
    <property type="entry name" value="ARABINOSE-BINDING PROTEIN-RELATED"/>
    <property type="match status" value="1"/>
</dbReference>
<dbReference type="RefSeq" id="WP_022033622.1">
    <property type="nucleotide sequence ID" value="NZ_BQNJ01000002.1"/>
</dbReference>
<dbReference type="AlphaFoldDB" id="A0A174W9U2"/>
<organism evidence="8 11">
    <name type="scientific">Hungatella hathewayi</name>
    <dbReference type="NCBI Taxonomy" id="154046"/>
    <lineage>
        <taxon>Bacteria</taxon>
        <taxon>Bacillati</taxon>
        <taxon>Bacillota</taxon>
        <taxon>Clostridia</taxon>
        <taxon>Lachnospirales</taxon>
        <taxon>Lachnospiraceae</taxon>
        <taxon>Hungatella</taxon>
    </lineage>
</organism>
<accession>A0A174W9U2</accession>
<feature type="signal peptide" evidence="7">
    <location>
        <begin position="1"/>
        <end position="20"/>
    </location>
</feature>
<comment type="caution">
    <text evidence="8">The sequence shown here is derived from an EMBL/GenBank/DDBJ whole genome shotgun (WGS) entry which is preliminary data.</text>
</comment>